<reference evidence="3" key="1">
    <citation type="submission" date="2008-02" db="EMBL/GenBank/DDBJ databases">
        <authorList>
            <consortium name="The Broad Institute Genome Sequencing Platform"/>
            <person name="Fischbach M."/>
            <person name="Ward D."/>
            <person name="Young S."/>
            <person name="Jaffe D."/>
            <person name="Gnerre S."/>
            <person name="Berlin A."/>
            <person name="Heiman D."/>
            <person name="Hepburn T."/>
            <person name="Sykes S."/>
            <person name="Alvarado L."/>
            <person name="Kodira C.D."/>
            <person name="Straight P."/>
            <person name="Clardy J."/>
            <person name="Hung D."/>
            <person name="Kolter R."/>
            <person name="Mekalanos J."/>
            <person name="Walker S."/>
            <person name="Walsh C.T."/>
            <person name="Lander E."/>
            <person name="Galagan J."/>
            <person name="Nusbaum C."/>
            <person name="Birren B."/>
        </authorList>
    </citation>
    <scope>NUCLEOTIDE SEQUENCE [LARGE SCALE GENOMIC DNA]</scope>
    <source>
        <strain evidence="3">ATCC 25486 / DSM 40338 / CBS 914.69 / JCM 4507 / NBRC 13074 / NRRL 2958 / 5647</strain>
    </source>
</reference>
<evidence type="ECO:0000259" key="1">
    <source>
        <dbReference type="Pfam" id="PF04069"/>
    </source>
</evidence>
<feature type="domain" description="ABC-type glycine betaine transport system substrate-binding" evidence="1">
    <location>
        <begin position="2"/>
        <end position="44"/>
    </location>
</feature>
<dbReference type="eggNOG" id="COG0395">
    <property type="taxonomic scope" value="Bacteria"/>
</dbReference>
<proteinExistence type="predicted"/>
<dbReference type="EMBL" id="CM000950">
    <property type="protein sequence ID" value="EFH30820.1"/>
    <property type="molecule type" value="Genomic_DNA"/>
</dbReference>
<dbReference type="AlphaFoldDB" id="D6X9S0"/>
<keyword evidence="3" id="KW-1185">Reference proteome</keyword>
<organism evidence="2 3">
    <name type="scientific">Streptomyces pristinaespiralis (strain ATCC 25486 / DSM 40338 / CBS 914.69 / JCM 4507 / KCC S-0507 / NBRC 13074 / NRRL 2958 / 5647)</name>
    <dbReference type="NCBI Taxonomy" id="457429"/>
    <lineage>
        <taxon>Bacteria</taxon>
        <taxon>Bacillati</taxon>
        <taxon>Actinomycetota</taxon>
        <taxon>Actinomycetes</taxon>
        <taxon>Kitasatosporales</taxon>
        <taxon>Streptomycetaceae</taxon>
        <taxon>Streptomyces</taxon>
    </lineage>
</organism>
<gene>
    <name evidence="2" type="ORF">SSDG_06037</name>
</gene>
<name>D6X9S0_STRE2</name>
<protein>
    <submittedName>
        <fullName evidence="2">Glycine betaine ABC transport system permease</fullName>
    </submittedName>
</protein>
<reference evidence="3" key="2">
    <citation type="submission" date="2009-10" db="EMBL/GenBank/DDBJ databases">
        <title>The genome sequence of Streptomyces pristinaespiralis strain ATCC 25486.</title>
        <authorList>
            <consortium name="The Broad Institute Genome Sequencing Platform"/>
            <consortium name="Broad Institute Microbial Sequencing Center"/>
            <person name="Fischbach M."/>
            <person name="Godfrey P."/>
            <person name="Ward D."/>
            <person name="Young S."/>
            <person name="Zeng Q."/>
            <person name="Koehrsen M."/>
            <person name="Alvarado L."/>
            <person name="Berlin A.M."/>
            <person name="Bochicchio J."/>
            <person name="Borenstein D."/>
            <person name="Chapman S.B."/>
            <person name="Chen Z."/>
            <person name="Engels R."/>
            <person name="Freedman E."/>
            <person name="Gellesch M."/>
            <person name="Goldberg J."/>
            <person name="Griggs A."/>
            <person name="Gujja S."/>
            <person name="Heilman E.R."/>
            <person name="Heiman D.I."/>
            <person name="Hepburn T.A."/>
            <person name="Howarth C."/>
            <person name="Jen D."/>
            <person name="Larson L."/>
            <person name="Lewis B."/>
            <person name="Mehta T."/>
            <person name="Park D."/>
            <person name="Pearson M."/>
            <person name="Richards J."/>
            <person name="Roberts A."/>
            <person name="Saif S."/>
            <person name="Shea T.D."/>
            <person name="Shenoy N."/>
            <person name="Sisk P."/>
            <person name="Stolte C."/>
            <person name="Sykes S.N."/>
            <person name="Thomson T."/>
            <person name="Walk T."/>
            <person name="White J."/>
            <person name="Yandava C."/>
            <person name="Straight P."/>
            <person name="Clardy J."/>
            <person name="Hung D."/>
            <person name="Kolter R."/>
            <person name="Mekalanos J."/>
            <person name="Walker S."/>
            <person name="Walsh C.T."/>
            <person name="Wieland-Brown L.C."/>
            <person name="Haas B."/>
            <person name="Nusbaum C."/>
            <person name="Birren B."/>
        </authorList>
    </citation>
    <scope>NUCLEOTIDE SEQUENCE [LARGE SCALE GENOMIC DNA]</scope>
    <source>
        <strain evidence="3">ATCC 25486 / DSM 40338 / CBS 914.69 / JCM 4507 / NBRC 13074 / NRRL 2958 / 5647</strain>
    </source>
</reference>
<dbReference type="Pfam" id="PF04069">
    <property type="entry name" value="OpuAC"/>
    <property type="match status" value="1"/>
</dbReference>
<feature type="non-terminal residue" evidence="2">
    <location>
        <position position="46"/>
    </location>
</feature>
<dbReference type="Gene3D" id="3.40.190.100">
    <property type="entry name" value="Glycine betaine-binding periplasmic protein, domain 2"/>
    <property type="match status" value="1"/>
</dbReference>
<accession>D6X9S0</accession>
<dbReference type="SUPFAM" id="SSF53850">
    <property type="entry name" value="Periplasmic binding protein-like II"/>
    <property type="match status" value="1"/>
</dbReference>
<dbReference type="InterPro" id="IPR007210">
    <property type="entry name" value="ABC_Gly_betaine_transp_sub-bd"/>
</dbReference>
<dbReference type="GO" id="GO:0022857">
    <property type="term" value="F:transmembrane transporter activity"/>
    <property type="evidence" value="ECO:0007669"/>
    <property type="project" value="InterPro"/>
</dbReference>
<evidence type="ECO:0000313" key="3">
    <source>
        <dbReference type="Proteomes" id="UP000002805"/>
    </source>
</evidence>
<dbReference type="Proteomes" id="UP000002805">
    <property type="component" value="Chromosome"/>
</dbReference>
<dbReference type="HOGENOM" id="CLU_3209847_0_0_11"/>
<sequence>MKGVDSLEDLKGRSAEFKGRIVGIEPSAGMMGILKDKVLKDYGLEG</sequence>
<evidence type="ECO:0000313" key="2">
    <source>
        <dbReference type="EMBL" id="EFH30820.1"/>
    </source>
</evidence>
<dbReference type="GO" id="GO:0043190">
    <property type="term" value="C:ATP-binding cassette (ABC) transporter complex"/>
    <property type="evidence" value="ECO:0007669"/>
    <property type="project" value="InterPro"/>
</dbReference>